<evidence type="ECO:0000313" key="2">
    <source>
        <dbReference type="Proteomes" id="UP000070376"/>
    </source>
</evidence>
<comment type="caution">
    <text evidence="1">The sequence shown here is derived from an EMBL/GenBank/DDBJ whole genome shotgun (WGS) entry which is preliminary data.</text>
</comment>
<dbReference type="Proteomes" id="UP000070376">
    <property type="component" value="Unassembled WGS sequence"/>
</dbReference>
<gene>
    <name evidence="1" type="ORF">HMPREF3213_03007</name>
</gene>
<organism evidence="1 2">
    <name type="scientific">Heyndrickxia coagulans</name>
    <name type="common">Weizmannia coagulans</name>
    <dbReference type="NCBI Taxonomy" id="1398"/>
    <lineage>
        <taxon>Bacteria</taxon>
        <taxon>Bacillati</taxon>
        <taxon>Bacillota</taxon>
        <taxon>Bacilli</taxon>
        <taxon>Bacillales</taxon>
        <taxon>Bacillaceae</taxon>
        <taxon>Heyndrickxia</taxon>
    </lineage>
</organism>
<protein>
    <submittedName>
        <fullName evidence="1">Uncharacterized protein</fullName>
    </submittedName>
</protein>
<reference evidence="2" key="1">
    <citation type="submission" date="2016-01" db="EMBL/GenBank/DDBJ databases">
        <authorList>
            <person name="Mitreva M."/>
            <person name="Pepin K.H."/>
            <person name="Mihindukulasuriya K.A."/>
            <person name="Fulton R."/>
            <person name="Fronick C."/>
            <person name="O'Laughlin M."/>
            <person name="Miner T."/>
            <person name="Herter B."/>
            <person name="Rosa B.A."/>
            <person name="Cordes M."/>
            <person name="Tomlinson C."/>
            <person name="Wollam A."/>
            <person name="Palsikar V.B."/>
            <person name="Mardis E.R."/>
            <person name="Wilson R.K."/>
        </authorList>
    </citation>
    <scope>NUCLEOTIDE SEQUENCE [LARGE SCALE GENOMIC DNA]</scope>
    <source>
        <strain evidence="2">GED7749B</strain>
    </source>
</reference>
<dbReference type="AlphaFoldDB" id="A0A133KFP3"/>
<sequence>MINTKIANLDHCFYAHIKKAENYRDILIKNRSVLSEERRTNFFVRGRQSKCRAI</sequence>
<proteinExistence type="predicted"/>
<name>A0A133KFP3_HEYCO</name>
<evidence type="ECO:0000313" key="1">
    <source>
        <dbReference type="EMBL" id="KWZ78357.1"/>
    </source>
</evidence>
<accession>A0A133KFP3</accession>
<dbReference type="EMBL" id="LRPN01000144">
    <property type="protein sequence ID" value="KWZ78357.1"/>
    <property type="molecule type" value="Genomic_DNA"/>
</dbReference>